<protein>
    <recommendedName>
        <fullName evidence="3">DUF4065 domain-containing protein</fullName>
    </recommendedName>
</protein>
<sequence length="167" mass="19374">MENLAEIVLNIVHELGQKGFNTGRTNIQKIAFFSFTKTRDEYFVPYHYGPYSEDIQTTIHSLQYKEIIDYGDKGYQTNQHKESTYNTNIKATISFLESKGLKDSVNKIALLAKVFFFYKKNSAKNDTELVAMIKTLSKFMWPEVSQKTESELKRYITMAKELDAVLQ</sequence>
<name>A0A3R5Y5F5_9BACT</name>
<proteinExistence type="predicted"/>
<reference evidence="1 2" key="1">
    <citation type="submission" date="2019-01" db="EMBL/GenBank/DDBJ databases">
        <title>Geovibrio thiophilus DSM 11263, complete genome.</title>
        <authorList>
            <person name="Spring S."/>
            <person name="Bunk B."/>
            <person name="Sproer C."/>
        </authorList>
    </citation>
    <scope>NUCLEOTIDE SEQUENCE [LARGE SCALE GENOMIC DNA]</scope>
    <source>
        <strain evidence="1 2">DSM 11263</strain>
    </source>
</reference>
<dbReference type="AlphaFoldDB" id="A0A3R5Y5F5"/>
<gene>
    <name evidence="1" type="ORF">EP073_01675</name>
</gene>
<organism evidence="1 2">
    <name type="scientific">Geovibrio thiophilus</name>
    <dbReference type="NCBI Taxonomy" id="139438"/>
    <lineage>
        <taxon>Bacteria</taxon>
        <taxon>Pseudomonadati</taxon>
        <taxon>Deferribacterota</taxon>
        <taxon>Deferribacteres</taxon>
        <taxon>Deferribacterales</taxon>
        <taxon>Geovibrionaceae</taxon>
        <taxon>Geovibrio</taxon>
    </lineage>
</organism>
<accession>A0A3R5Y5F5</accession>
<evidence type="ECO:0000313" key="2">
    <source>
        <dbReference type="Proteomes" id="UP000287502"/>
    </source>
</evidence>
<keyword evidence="2" id="KW-1185">Reference proteome</keyword>
<dbReference type="OrthoDB" id="1723573at2"/>
<dbReference type="Proteomes" id="UP000287502">
    <property type="component" value="Chromosome"/>
</dbReference>
<dbReference type="RefSeq" id="WP_128465438.1">
    <property type="nucleotide sequence ID" value="NZ_CP035108.1"/>
</dbReference>
<evidence type="ECO:0000313" key="1">
    <source>
        <dbReference type="EMBL" id="QAR32151.1"/>
    </source>
</evidence>
<evidence type="ECO:0008006" key="3">
    <source>
        <dbReference type="Google" id="ProtNLM"/>
    </source>
</evidence>
<dbReference type="EMBL" id="CP035108">
    <property type="protein sequence ID" value="QAR32151.1"/>
    <property type="molecule type" value="Genomic_DNA"/>
</dbReference>
<dbReference type="KEGG" id="gtl:EP073_01675"/>